<evidence type="ECO:0000313" key="3">
    <source>
        <dbReference type="Proteomes" id="UP000030645"/>
    </source>
</evidence>
<accession>W9S6N9</accession>
<evidence type="ECO:0000256" key="1">
    <source>
        <dbReference type="SAM" id="MobiDB-lite"/>
    </source>
</evidence>
<evidence type="ECO:0000313" key="2">
    <source>
        <dbReference type="EMBL" id="EXC29159.1"/>
    </source>
</evidence>
<name>W9S6N9_9ROSA</name>
<gene>
    <name evidence="2" type="ORF">L484_005671</name>
</gene>
<keyword evidence="3" id="KW-1185">Reference proteome</keyword>
<sequence length="100" mass="11363">MIVARKERGKDGLKFPGSPSFRDQYCNNLDFGSRSRVRRKLNVNGHVDETKRKMSISQVEEPRDMDKARMGSSNIGKGKRSNEKNNGCNSKGVDKRKCPF</sequence>
<feature type="region of interest" description="Disordered" evidence="1">
    <location>
        <begin position="42"/>
        <end position="100"/>
    </location>
</feature>
<dbReference type="Proteomes" id="UP000030645">
    <property type="component" value="Unassembled WGS sequence"/>
</dbReference>
<reference evidence="3" key="1">
    <citation type="submission" date="2013-01" db="EMBL/GenBank/DDBJ databases">
        <title>Draft Genome Sequence of a Mulberry Tree, Morus notabilis C.K. Schneid.</title>
        <authorList>
            <person name="He N."/>
            <person name="Zhao S."/>
        </authorList>
    </citation>
    <scope>NUCLEOTIDE SEQUENCE</scope>
</reference>
<dbReference type="EMBL" id="KE346189">
    <property type="protein sequence ID" value="EXC29159.1"/>
    <property type="molecule type" value="Genomic_DNA"/>
</dbReference>
<protein>
    <submittedName>
        <fullName evidence="2">Uncharacterized protein</fullName>
    </submittedName>
</protein>
<organism evidence="2 3">
    <name type="scientific">Morus notabilis</name>
    <dbReference type="NCBI Taxonomy" id="981085"/>
    <lineage>
        <taxon>Eukaryota</taxon>
        <taxon>Viridiplantae</taxon>
        <taxon>Streptophyta</taxon>
        <taxon>Embryophyta</taxon>
        <taxon>Tracheophyta</taxon>
        <taxon>Spermatophyta</taxon>
        <taxon>Magnoliopsida</taxon>
        <taxon>eudicotyledons</taxon>
        <taxon>Gunneridae</taxon>
        <taxon>Pentapetalae</taxon>
        <taxon>rosids</taxon>
        <taxon>fabids</taxon>
        <taxon>Rosales</taxon>
        <taxon>Moraceae</taxon>
        <taxon>Moreae</taxon>
        <taxon>Morus</taxon>
    </lineage>
</organism>
<feature type="compositionally biased region" description="Basic and acidic residues" evidence="1">
    <location>
        <begin position="60"/>
        <end position="69"/>
    </location>
</feature>
<proteinExistence type="predicted"/>
<dbReference type="AlphaFoldDB" id="W9S6N9"/>